<keyword evidence="6 11" id="KW-1133">Transmembrane helix</keyword>
<dbReference type="GO" id="GO:0030148">
    <property type="term" value="P:sphingolipid biosynthetic process"/>
    <property type="evidence" value="ECO:0000318"/>
    <property type="project" value="GO_Central"/>
</dbReference>
<keyword evidence="8 11" id="KW-0472">Membrane</keyword>
<feature type="transmembrane region" description="Helical" evidence="11">
    <location>
        <begin position="347"/>
        <end position="367"/>
    </location>
</feature>
<protein>
    <recommendedName>
        <fullName evidence="11">Elongation of very long chain fatty acids protein</fullName>
        <ecNumber evidence="11">2.3.1.199</ecNumber>
    </recommendedName>
    <alternativeName>
        <fullName evidence="11">Very-long-chain 3-oxoacyl-CoA synthase</fullName>
    </alternativeName>
</protein>
<name>T1FS42_HELRO</name>
<dbReference type="EC" id="2.3.1.199" evidence="11"/>
<evidence type="ECO:0000256" key="7">
    <source>
        <dbReference type="ARBA" id="ARBA00023098"/>
    </source>
</evidence>
<dbReference type="GO" id="GO:0034626">
    <property type="term" value="P:fatty acid elongation, polyunsaturated fatty acid"/>
    <property type="evidence" value="ECO:0000318"/>
    <property type="project" value="GO_Central"/>
</dbReference>
<dbReference type="GO" id="GO:0003723">
    <property type="term" value="F:RNA binding"/>
    <property type="evidence" value="ECO:0007669"/>
    <property type="project" value="UniProtKB-UniRule"/>
</dbReference>
<dbReference type="EMBL" id="AMQM01003031">
    <property type="status" value="NOT_ANNOTATED_CDS"/>
    <property type="molecule type" value="Genomic_DNA"/>
</dbReference>
<dbReference type="RefSeq" id="XP_009012777.1">
    <property type="nucleotide sequence ID" value="XM_009014529.1"/>
</dbReference>
<dbReference type="GO" id="GO:0009922">
    <property type="term" value="F:fatty acid elongase activity"/>
    <property type="evidence" value="ECO:0000318"/>
    <property type="project" value="GO_Central"/>
</dbReference>
<dbReference type="InterPro" id="IPR030457">
    <property type="entry name" value="ELO_CS"/>
</dbReference>
<keyword evidence="7 11" id="KW-0443">Lipid metabolism</keyword>
<dbReference type="SMART" id="SM00360">
    <property type="entry name" value="RRM"/>
    <property type="match status" value="1"/>
</dbReference>
<organism evidence="15 16">
    <name type="scientific">Helobdella robusta</name>
    <name type="common">Californian leech</name>
    <dbReference type="NCBI Taxonomy" id="6412"/>
    <lineage>
        <taxon>Eukaryota</taxon>
        <taxon>Metazoa</taxon>
        <taxon>Spiralia</taxon>
        <taxon>Lophotrochozoa</taxon>
        <taxon>Annelida</taxon>
        <taxon>Clitellata</taxon>
        <taxon>Hirudinea</taxon>
        <taxon>Rhynchobdellida</taxon>
        <taxon>Glossiphoniidae</taxon>
        <taxon>Helobdella</taxon>
    </lineage>
</organism>
<evidence type="ECO:0000313" key="16">
    <source>
        <dbReference type="Proteomes" id="UP000015101"/>
    </source>
</evidence>
<dbReference type="STRING" id="6412.T1FS42"/>
<evidence type="ECO:0000256" key="1">
    <source>
        <dbReference type="ARBA" id="ARBA00004141"/>
    </source>
</evidence>
<dbReference type="InterPro" id="IPR000504">
    <property type="entry name" value="RRM_dom"/>
</dbReference>
<keyword evidence="2 11" id="KW-0444">Lipid biosynthesis</keyword>
<dbReference type="EMBL" id="KB096023">
    <property type="protein sequence ID" value="ESO08755.1"/>
    <property type="molecule type" value="Genomic_DNA"/>
</dbReference>
<dbReference type="GO" id="GO:0034625">
    <property type="term" value="P:fatty acid elongation, monounsaturated fatty acid"/>
    <property type="evidence" value="ECO:0000318"/>
    <property type="project" value="GO_Central"/>
</dbReference>
<dbReference type="InterPro" id="IPR002076">
    <property type="entry name" value="ELO_fam"/>
</dbReference>
<dbReference type="GO" id="GO:0005789">
    <property type="term" value="C:endoplasmic reticulum membrane"/>
    <property type="evidence" value="ECO:0000318"/>
    <property type="project" value="GO_Central"/>
</dbReference>
<dbReference type="GeneID" id="20211639"/>
<dbReference type="PANTHER" id="PTHR11157">
    <property type="entry name" value="FATTY ACID ACYL TRANSFERASE-RELATED"/>
    <property type="match status" value="1"/>
</dbReference>
<dbReference type="CTD" id="20211639"/>
<comment type="catalytic activity">
    <reaction evidence="11">
        <text>a very-long-chain acyl-CoA + malonyl-CoA + H(+) = a very-long-chain 3-oxoacyl-CoA + CO2 + CoA</text>
        <dbReference type="Rhea" id="RHEA:32727"/>
        <dbReference type="ChEBI" id="CHEBI:15378"/>
        <dbReference type="ChEBI" id="CHEBI:16526"/>
        <dbReference type="ChEBI" id="CHEBI:57287"/>
        <dbReference type="ChEBI" id="CHEBI:57384"/>
        <dbReference type="ChEBI" id="CHEBI:90725"/>
        <dbReference type="ChEBI" id="CHEBI:90736"/>
        <dbReference type="EC" id="2.3.1.199"/>
    </reaction>
</comment>
<dbReference type="PROSITE" id="PS01188">
    <property type="entry name" value="ELO"/>
    <property type="match status" value="1"/>
</dbReference>
<keyword evidence="9 11" id="KW-0275">Fatty acid biosynthesis</keyword>
<dbReference type="InterPro" id="IPR035979">
    <property type="entry name" value="RBD_domain_sf"/>
</dbReference>
<accession>T1FS42</accession>
<dbReference type="HOGENOM" id="CLU_597550_0_0_1"/>
<evidence type="ECO:0000256" key="11">
    <source>
        <dbReference type="RuleBase" id="RU361115"/>
    </source>
</evidence>
<dbReference type="KEGG" id="hro:HELRODRAFT_190584"/>
<reference evidence="14 16" key="2">
    <citation type="journal article" date="2013" name="Nature">
        <title>Insights into bilaterian evolution from three spiralian genomes.</title>
        <authorList>
            <person name="Simakov O."/>
            <person name="Marletaz F."/>
            <person name="Cho S.J."/>
            <person name="Edsinger-Gonzales E."/>
            <person name="Havlak P."/>
            <person name="Hellsten U."/>
            <person name="Kuo D.H."/>
            <person name="Larsson T."/>
            <person name="Lv J."/>
            <person name="Arendt D."/>
            <person name="Savage R."/>
            <person name="Osoegawa K."/>
            <person name="de Jong P."/>
            <person name="Grimwood J."/>
            <person name="Chapman J.A."/>
            <person name="Shapiro H."/>
            <person name="Aerts A."/>
            <person name="Otillar R.P."/>
            <person name="Terry A.Y."/>
            <person name="Boore J.L."/>
            <person name="Grigoriev I.V."/>
            <person name="Lindberg D.R."/>
            <person name="Seaver E.C."/>
            <person name="Weisblat D.A."/>
            <person name="Putnam N.H."/>
            <person name="Rokhsar D.S."/>
        </authorList>
    </citation>
    <scope>NUCLEOTIDE SEQUENCE</scope>
</reference>
<dbReference type="CDD" id="cd12343">
    <property type="entry name" value="RRM1_2_CoAA_like"/>
    <property type="match status" value="1"/>
</dbReference>
<evidence type="ECO:0000256" key="12">
    <source>
        <dbReference type="SAM" id="MobiDB-lite"/>
    </source>
</evidence>
<dbReference type="AlphaFoldDB" id="T1FS42"/>
<dbReference type="Gene3D" id="3.30.70.330">
    <property type="match status" value="1"/>
</dbReference>
<comment type="similarity">
    <text evidence="11">Belongs to the ELO family.</text>
</comment>
<evidence type="ECO:0000256" key="10">
    <source>
        <dbReference type="PROSITE-ProRule" id="PRU00176"/>
    </source>
</evidence>
<evidence type="ECO:0000256" key="9">
    <source>
        <dbReference type="ARBA" id="ARBA00023160"/>
    </source>
</evidence>
<evidence type="ECO:0000256" key="3">
    <source>
        <dbReference type="ARBA" id="ARBA00022679"/>
    </source>
</evidence>
<keyword evidence="4 11" id="KW-0812">Transmembrane</keyword>
<feature type="transmembrane region" description="Helical" evidence="11">
    <location>
        <begin position="323"/>
        <end position="341"/>
    </location>
</feature>
<feature type="transmembrane region" description="Helical" evidence="11">
    <location>
        <begin position="294"/>
        <end position="316"/>
    </location>
</feature>
<dbReference type="SUPFAM" id="SSF54928">
    <property type="entry name" value="RNA-binding domain, RBD"/>
    <property type="match status" value="1"/>
</dbReference>
<dbReference type="GO" id="GO:0042761">
    <property type="term" value="P:very long-chain fatty acid biosynthetic process"/>
    <property type="evidence" value="ECO:0000318"/>
    <property type="project" value="GO_Central"/>
</dbReference>
<dbReference type="Proteomes" id="UP000015101">
    <property type="component" value="Unassembled WGS sequence"/>
</dbReference>
<feature type="transmembrane region" description="Helical" evidence="11">
    <location>
        <begin position="379"/>
        <end position="402"/>
    </location>
</feature>
<evidence type="ECO:0000256" key="2">
    <source>
        <dbReference type="ARBA" id="ARBA00022516"/>
    </source>
</evidence>
<evidence type="ECO:0000256" key="5">
    <source>
        <dbReference type="ARBA" id="ARBA00022832"/>
    </source>
</evidence>
<keyword evidence="5 11" id="KW-0276">Fatty acid metabolism</keyword>
<keyword evidence="3 11" id="KW-0808">Transferase</keyword>
<dbReference type="InParanoid" id="T1FS42"/>
<feature type="transmembrane region" description="Helical" evidence="11">
    <location>
        <begin position="414"/>
        <end position="437"/>
    </location>
</feature>
<dbReference type="eggNOG" id="KOG3072">
    <property type="taxonomic scope" value="Eukaryota"/>
</dbReference>
<dbReference type="PROSITE" id="PS50102">
    <property type="entry name" value="RRM"/>
    <property type="match status" value="1"/>
</dbReference>
<dbReference type="InterPro" id="IPR012677">
    <property type="entry name" value="Nucleotide-bd_a/b_plait_sf"/>
</dbReference>
<feature type="region of interest" description="Disordered" evidence="12">
    <location>
        <begin position="70"/>
        <end position="133"/>
    </location>
</feature>
<feature type="transmembrane region" description="Helical" evidence="11">
    <location>
        <begin position="215"/>
        <end position="231"/>
    </location>
</feature>
<evidence type="ECO:0000313" key="15">
    <source>
        <dbReference type="EnsemblMetazoa" id="HelroP190584"/>
    </source>
</evidence>
<feature type="transmembrane region" description="Helical" evidence="11">
    <location>
        <begin position="243"/>
        <end position="263"/>
    </location>
</feature>
<dbReference type="PANTHER" id="PTHR11157:SF17">
    <property type="entry name" value="ELONGATION OF VERY LONG CHAIN FATTY ACIDS PROTEIN 6"/>
    <property type="match status" value="1"/>
</dbReference>
<keyword evidence="16" id="KW-1185">Reference proteome</keyword>
<keyword evidence="10" id="KW-0694">RNA-binding</keyword>
<reference evidence="16" key="1">
    <citation type="submission" date="2012-12" db="EMBL/GenBank/DDBJ databases">
        <authorList>
            <person name="Hellsten U."/>
            <person name="Grimwood J."/>
            <person name="Chapman J.A."/>
            <person name="Shapiro H."/>
            <person name="Aerts A."/>
            <person name="Otillar R.P."/>
            <person name="Terry A.Y."/>
            <person name="Boore J.L."/>
            <person name="Simakov O."/>
            <person name="Marletaz F."/>
            <person name="Cho S.-J."/>
            <person name="Edsinger-Gonzales E."/>
            <person name="Havlak P."/>
            <person name="Kuo D.-H."/>
            <person name="Larsson T."/>
            <person name="Lv J."/>
            <person name="Arendt D."/>
            <person name="Savage R."/>
            <person name="Osoegawa K."/>
            <person name="de Jong P."/>
            <person name="Lindberg D.R."/>
            <person name="Seaver E.C."/>
            <person name="Weisblat D.A."/>
            <person name="Putnam N.H."/>
            <person name="Grigoriev I.V."/>
            <person name="Rokhsar D.S."/>
        </authorList>
    </citation>
    <scope>NUCLEOTIDE SEQUENCE</scope>
</reference>
<gene>
    <name evidence="15" type="primary">20211639</name>
    <name evidence="14" type="ORF">HELRODRAFT_190584</name>
</gene>
<dbReference type="Pfam" id="PF01151">
    <property type="entry name" value="ELO"/>
    <property type="match status" value="1"/>
</dbReference>
<dbReference type="EnsemblMetazoa" id="HelroT190584">
    <property type="protein sequence ID" value="HelroP190584"/>
    <property type="gene ID" value="HelroG190584"/>
</dbReference>
<evidence type="ECO:0000259" key="13">
    <source>
        <dbReference type="PROSITE" id="PS50102"/>
    </source>
</evidence>
<dbReference type="OrthoDB" id="10259681at2759"/>
<comment type="subcellular location">
    <subcellularLocation>
        <location evidence="1">Membrane</location>
        <topology evidence="1">Multi-pass membrane protein</topology>
    </subcellularLocation>
</comment>
<evidence type="ECO:0000313" key="14">
    <source>
        <dbReference type="EMBL" id="ESO08755.1"/>
    </source>
</evidence>
<feature type="domain" description="RRM" evidence="13">
    <location>
        <begin position="3"/>
        <end position="73"/>
    </location>
</feature>
<dbReference type="Pfam" id="PF00076">
    <property type="entry name" value="RRM_1"/>
    <property type="match status" value="1"/>
</dbReference>
<sequence length="458" mass="53319">MPVKIFVGRLSDGTTKDDLLPLFKKFGNVVECDVLSNFGFVHMESEEEAQVAIAALDGYNVKDSHIHVELSTASTQGRKKRYEQKGPPFGRPPFNSGDRQHPYSRHGSSGSYDRRGGVPSRPQQSPTSQREEYASEQVKDLLELYFRDPYAFDQYAKTYYYGERLERLNASNRTFDNKRSSHECQHYLASKMFFEEAERSFDVRTFTTWIDSTKHHSFTISIIYMFLIYLGQKFMQNRKPYSLRYILFLWNAFLAVFSITGAYRSFPEWKNSYFIKGWHYSICDNSFYEDKITALWAFLFAASKFVELGDTFFLVFKKRPVIFLHWYHHVTVLIYCAYSYSDHVSSGRWYGAMNYFIHSIMYTYYAITALRIVRMPKAVSISITSLQLVQMVLGLVVTVSVLKAKLENQECAQSLMNAILAWLMYFSYFILFIQFFYEAYGPGSKKSSPDKPVKCKAA</sequence>
<reference evidence="15" key="3">
    <citation type="submission" date="2015-06" db="UniProtKB">
        <authorList>
            <consortium name="EnsemblMetazoa"/>
        </authorList>
    </citation>
    <scope>IDENTIFICATION</scope>
</reference>
<evidence type="ECO:0000256" key="6">
    <source>
        <dbReference type="ARBA" id="ARBA00022989"/>
    </source>
</evidence>
<evidence type="ECO:0000256" key="4">
    <source>
        <dbReference type="ARBA" id="ARBA00022692"/>
    </source>
</evidence>
<dbReference type="GO" id="GO:0019367">
    <property type="term" value="P:fatty acid elongation, saturated fatty acid"/>
    <property type="evidence" value="ECO:0000318"/>
    <property type="project" value="GO_Central"/>
</dbReference>
<evidence type="ECO:0000256" key="8">
    <source>
        <dbReference type="ARBA" id="ARBA00023136"/>
    </source>
</evidence>
<proteinExistence type="inferred from homology"/>